<evidence type="ECO:0000256" key="1">
    <source>
        <dbReference type="ARBA" id="ARBA00009424"/>
    </source>
</evidence>
<comment type="subunit">
    <text evidence="4">Homooligomer. Interacts with the replication-associated protein (REP). Interacts with host proliferating cell nuclear antigen (PCNA). Interacts with host retinoblastoma-related protein 1 (RBR1), and may thereby deregulate the host cell cycle. Oligomerization and interaction with PCNA are necessary for optimal replication enhancement.</text>
</comment>
<comment type="function">
    <text evidence="3">Increases viral DNA accumulation. Enhances infectivity and symptom expression.</text>
</comment>
<dbReference type="PRINTS" id="PR00231">
    <property type="entry name" value="GEMCOATAL3"/>
</dbReference>
<proteinExistence type="inferred from homology"/>
<accession>A0A0N7EJB5</accession>
<name>A0A0N7EJB5_9GEMI</name>
<dbReference type="InterPro" id="IPR000657">
    <property type="entry name" value="Gemini_AL3"/>
</dbReference>
<dbReference type="EMBL" id="KT276895">
    <property type="protein sequence ID" value="ALF37651.1"/>
    <property type="molecule type" value="Genomic_DNA"/>
</dbReference>
<gene>
    <name evidence="5" type="primary">C2</name>
</gene>
<reference evidence="5" key="1">
    <citation type="journal article" date="2017" name="Plant Dis.">
        <title>Beet curly top virus strains associated with sugar beet in Idaho, Oregon, and a Western U.S. Collection.</title>
        <authorList>
            <person name="Strausbaugh C.A."/>
            <person name="Eujayl I.A."/>
            <person name="Wintermantel W.M."/>
        </authorList>
    </citation>
    <scope>NUCLEOTIDE SEQUENCE</scope>
    <source>
        <strain evidence="5">BCTV-CO_</strain>
    </source>
</reference>
<comment type="similarity">
    <text evidence="1">Belongs to the geminiviridae replication enhancer protein family.</text>
</comment>
<evidence type="ECO:0000256" key="3">
    <source>
        <dbReference type="ARBA" id="ARBA00025603"/>
    </source>
</evidence>
<organism evidence="5">
    <name type="scientific">Beet curly top virus</name>
    <dbReference type="NCBI Taxonomy" id="10840"/>
    <lineage>
        <taxon>Viruses</taxon>
        <taxon>Monodnaviria</taxon>
        <taxon>Shotokuvirae</taxon>
        <taxon>Cressdnaviricota</taxon>
        <taxon>Repensiviricetes</taxon>
        <taxon>Geplafuvirales</taxon>
        <taxon>Geminiviridae</taxon>
        <taxon>Curtovirus</taxon>
        <taxon>Curtovirus betae</taxon>
    </lineage>
</organism>
<protein>
    <submittedName>
        <fullName evidence="5">Pathogenesis enhancement protein</fullName>
    </submittedName>
</protein>
<evidence type="ECO:0000313" key="5">
    <source>
        <dbReference type="EMBL" id="ALF37651.1"/>
    </source>
</evidence>
<dbReference type="GO" id="GO:0016032">
    <property type="term" value="P:viral process"/>
    <property type="evidence" value="ECO:0007669"/>
    <property type="project" value="InterPro"/>
</dbReference>
<evidence type="ECO:0000256" key="2">
    <source>
        <dbReference type="ARBA" id="ARBA00022581"/>
    </source>
</evidence>
<sequence>MKPLGPGLLQNSLFAKLTSPLFDNDTRSVLARSIFLVSVISQFIMNVIRDFRTEEPITLQHATNSTPVAFGTESTVPQTPRTSSDPGPVYQLKVQIRFNHNLRKYLNLHKCWIDLTITGSHRTLTGDRFLRGLKNQVGMGISQHHLPSRITMYLKY</sequence>
<dbReference type="Pfam" id="PF01407">
    <property type="entry name" value="Gemini_AL3"/>
    <property type="match status" value="1"/>
</dbReference>
<evidence type="ECO:0000256" key="4">
    <source>
        <dbReference type="ARBA" id="ARBA00025955"/>
    </source>
</evidence>
<keyword evidence="2" id="KW-0945">Host-virus interaction</keyword>